<proteinExistence type="inferred from homology"/>
<dbReference type="Proteomes" id="UP000449193">
    <property type="component" value="Unassembled WGS sequence"/>
</dbReference>
<keyword evidence="1 7" id="KW-0479">Metal-binding</keyword>
<dbReference type="Gene3D" id="3.30.60.80">
    <property type="match status" value="1"/>
</dbReference>
<dbReference type="InterPro" id="IPR006171">
    <property type="entry name" value="TOPRIM_dom"/>
</dbReference>
<dbReference type="GeneID" id="42855117"/>
<evidence type="ECO:0000313" key="13">
    <source>
        <dbReference type="EMBL" id="MTS50522.1"/>
    </source>
</evidence>
<reference evidence="10 15" key="2">
    <citation type="submission" date="2015-10" db="EMBL/GenBank/DDBJ databases">
        <title>A novel member of the family Ruminococcaceae isolated from human faeces.</title>
        <authorList>
            <person name="Shkoporov A.N."/>
            <person name="Chaplin A.V."/>
            <person name="Motuzova O.V."/>
            <person name="Kafarskaia L.I."/>
            <person name="Efimov B.A."/>
        </authorList>
    </citation>
    <scope>NUCLEOTIDE SEQUENCE [LARGE SCALE GENOMIC DNA]</scope>
    <source>
        <strain evidence="10 15">668</strain>
    </source>
</reference>
<dbReference type="Proteomes" id="UP000472755">
    <property type="component" value="Unassembled WGS sequence"/>
</dbReference>
<dbReference type="InterPro" id="IPR034137">
    <property type="entry name" value="TOPRIM_RecR"/>
</dbReference>
<dbReference type="InterPro" id="IPR023627">
    <property type="entry name" value="Rcmb_RecR"/>
</dbReference>
<evidence type="ECO:0000313" key="15">
    <source>
        <dbReference type="Proteomes" id="UP000053433"/>
    </source>
</evidence>
<dbReference type="PANTHER" id="PTHR30446">
    <property type="entry name" value="RECOMBINATION PROTEIN RECR"/>
    <property type="match status" value="1"/>
</dbReference>
<keyword evidence="2 7" id="KW-0227">DNA damage</keyword>
<dbReference type="PROSITE" id="PS01300">
    <property type="entry name" value="RECR"/>
    <property type="match status" value="1"/>
</dbReference>
<organism evidence="9 14">
    <name type="scientific">Ruthenibacterium lactatiformans</name>
    <dbReference type="NCBI Taxonomy" id="1550024"/>
    <lineage>
        <taxon>Bacteria</taxon>
        <taxon>Bacillati</taxon>
        <taxon>Bacillota</taxon>
        <taxon>Clostridia</taxon>
        <taxon>Eubacteriales</taxon>
        <taxon>Oscillospiraceae</taxon>
        <taxon>Ruthenibacterium</taxon>
    </lineage>
</organism>
<dbReference type="InterPro" id="IPR015967">
    <property type="entry name" value="Rcmb_RecR_Znf"/>
</dbReference>
<dbReference type="PANTHER" id="PTHR30446:SF0">
    <property type="entry name" value="RECOMBINATION PROTEIN RECR"/>
    <property type="match status" value="1"/>
</dbReference>
<accession>A0A0D8J355</accession>
<evidence type="ECO:0000313" key="18">
    <source>
        <dbReference type="Proteomes" id="UP000472755"/>
    </source>
</evidence>
<dbReference type="SMART" id="SM00493">
    <property type="entry name" value="TOPRIM"/>
    <property type="match status" value="1"/>
</dbReference>
<evidence type="ECO:0000256" key="4">
    <source>
        <dbReference type="ARBA" id="ARBA00022833"/>
    </source>
</evidence>
<evidence type="ECO:0000313" key="16">
    <source>
        <dbReference type="Proteomes" id="UP000431913"/>
    </source>
</evidence>
<accession>A0A0W7TVH1</accession>
<evidence type="ECO:0000313" key="9">
    <source>
        <dbReference type="EMBL" id="KJF41337.1"/>
    </source>
</evidence>
<dbReference type="EMBL" id="WMZR01000003">
    <property type="protein sequence ID" value="MTS50522.1"/>
    <property type="molecule type" value="Genomic_DNA"/>
</dbReference>
<comment type="caution">
    <text evidence="9">The sequence shown here is derived from an EMBL/GenBank/DDBJ whole genome shotgun (WGS) entry which is preliminary data.</text>
</comment>
<evidence type="ECO:0000256" key="2">
    <source>
        <dbReference type="ARBA" id="ARBA00022763"/>
    </source>
</evidence>
<dbReference type="Pfam" id="PF13662">
    <property type="entry name" value="Toprim_4"/>
    <property type="match status" value="1"/>
</dbReference>
<dbReference type="GO" id="GO:0006310">
    <property type="term" value="P:DNA recombination"/>
    <property type="evidence" value="ECO:0007669"/>
    <property type="project" value="UniProtKB-UniRule"/>
</dbReference>
<evidence type="ECO:0000256" key="6">
    <source>
        <dbReference type="ARBA" id="ARBA00023204"/>
    </source>
</evidence>
<dbReference type="CDD" id="cd01025">
    <property type="entry name" value="TOPRIM_recR"/>
    <property type="match status" value="1"/>
</dbReference>
<dbReference type="GO" id="GO:0006281">
    <property type="term" value="P:DNA repair"/>
    <property type="evidence" value="ECO:0007669"/>
    <property type="project" value="UniProtKB-UniRule"/>
</dbReference>
<evidence type="ECO:0000313" key="17">
    <source>
        <dbReference type="Proteomes" id="UP000449193"/>
    </source>
</evidence>
<feature type="zinc finger region" description="C4-type" evidence="7">
    <location>
        <begin position="58"/>
        <end position="73"/>
    </location>
</feature>
<dbReference type="Pfam" id="PF21176">
    <property type="entry name" value="RecR_HhH"/>
    <property type="match status" value="1"/>
</dbReference>
<keyword evidence="5 7" id="KW-0233">DNA recombination</keyword>
<comment type="function">
    <text evidence="7">May play a role in DNA repair. It seems to be involved in an RecBC-independent recombinational process of DNA repair. It may act with RecF and RecO.</text>
</comment>
<comment type="similarity">
    <text evidence="7">Belongs to the RecR family.</text>
</comment>
<dbReference type="Pfam" id="PF21175">
    <property type="entry name" value="RecR_C"/>
    <property type="match status" value="1"/>
</dbReference>
<dbReference type="EMBL" id="JXXK01000001">
    <property type="protein sequence ID" value="KJF41337.1"/>
    <property type="molecule type" value="Genomic_DNA"/>
</dbReference>
<evidence type="ECO:0000313" key="14">
    <source>
        <dbReference type="Proteomes" id="UP000032483"/>
    </source>
</evidence>
<dbReference type="SUPFAM" id="SSF111304">
    <property type="entry name" value="Recombination protein RecR"/>
    <property type="match status" value="1"/>
</dbReference>
<dbReference type="InterPro" id="IPR000093">
    <property type="entry name" value="DNA_Rcmb_RecR"/>
</dbReference>
<gene>
    <name evidence="7 11" type="primary">recR</name>
    <name evidence="10" type="ORF">ASJ35_00555</name>
    <name evidence="11" type="ORF">FYJ76_02550</name>
    <name evidence="13" type="ORF">GMD52_03080</name>
    <name evidence="12" type="ORF">GMD59_01895</name>
    <name evidence="9" type="ORF">TQ39_00505</name>
</gene>
<dbReference type="Pfam" id="PF02132">
    <property type="entry name" value="RecR_ZnF"/>
    <property type="match status" value="1"/>
</dbReference>
<dbReference type="NCBIfam" id="TIGR00615">
    <property type="entry name" value="recR"/>
    <property type="match status" value="1"/>
</dbReference>
<dbReference type="EMBL" id="LMUA01000001">
    <property type="protein sequence ID" value="KUE77815.1"/>
    <property type="molecule type" value="Genomic_DNA"/>
</dbReference>
<evidence type="ECO:0000313" key="11">
    <source>
        <dbReference type="EMBL" id="MST90825.1"/>
    </source>
</evidence>
<keyword evidence="3 7" id="KW-0863">Zinc-finger</keyword>
<dbReference type="PATRIC" id="fig|1550024.3.peg.113"/>
<sequence>MGYNAAPLERLIEQFAKLPGIGRKGATRLAYQVLSMDKEEALDFARAIEEAHTKIHRCRVCQNFTEDEICAICTGEARDHSVICVVENPRDVTAFERTREYRGLYHVLHGLISPMDGVGAEQLCIKELLARIQAGGVKEIIMATNPTVEGEATAMYVAKLVKPLGVKATRLAYGLPVGSNLEYADEVTLGRSLANRGEL</sequence>
<dbReference type="Proteomes" id="UP000053433">
    <property type="component" value="Unassembled WGS sequence"/>
</dbReference>
<evidence type="ECO:0000256" key="5">
    <source>
        <dbReference type="ARBA" id="ARBA00023172"/>
    </source>
</evidence>
<dbReference type="GO" id="GO:0008270">
    <property type="term" value="F:zinc ion binding"/>
    <property type="evidence" value="ECO:0007669"/>
    <property type="project" value="UniProtKB-KW"/>
</dbReference>
<evidence type="ECO:0000313" key="12">
    <source>
        <dbReference type="EMBL" id="MTS26036.1"/>
    </source>
</evidence>
<dbReference type="GO" id="GO:0003677">
    <property type="term" value="F:DNA binding"/>
    <property type="evidence" value="ECO:0007669"/>
    <property type="project" value="UniProtKB-UniRule"/>
</dbReference>
<dbReference type="HAMAP" id="MF_00017">
    <property type="entry name" value="RecR"/>
    <property type="match status" value="1"/>
</dbReference>
<dbReference type="Gene3D" id="6.10.250.240">
    <property type="match status" value="1"/>
</dbReference>
<keyword evidence="4 7" id="KW-0862">Zinc</keyword>
<dbReference type="Proteomes" id="UP000032483">
    <property type="component" value="Unassembled WGS sequence"/>
</dbReference>
<dbReference type="Gene3D" id="1.10.8.420">
    <property type="entry name" value="RecR Domain 1"/>
    <property type="match status" value="1"/>
</dbReference>
<keyword evidence="6 7" id="KW-0234">DNA repair</keyword>
<keyword evidence="14" id="KW-1185">Reference proteome</keyword>
<dbReference type="Proteomes" id="UP000431913">
    <property type="component" value="Unassembled WGS sequence"/>
</dbReference>
<name>A0A0D8J355_9FIRM</name>
<reference evidence="9" key="1">
    <citation type="submission" date="2015-02" db="EMBL/GenBank/DDBJ databases">
        <title>A novel member of the family Ruminococcaceae isolated from human feces.</title>
        <authorList>
            <person name="Shkoporov A.N."/>
            <person name="Chaplin A.V."/>
            <person name="Motuzova O.V."/>
            <person name="Kafarskaia L.I."/>
            <person name="Khokhlova E.V."/>
            <person name="Efimov B.A."/>
        </authorList>
    </citation>
    <scope>NUCLEOTIDE SEQUENCE [LARGE SCALE GENOMIC DNA]</scope>
    <source>
        <strain evidence="9">585-1</strain>
    </source>
</reference>
<evidence type="ECO:0000256" key="1">
    <source>
        <dbReference type="ARBA" id="ARBA00022723"/>
    </source>
</evidence>
<protein>
    <recommendedName>
        <fullName evidence="7">Recombination protein RecR</fullName>
    </recommendedName>
</protein>
<reference evidence="11 16" key="4">
    <citation type="submission" date="2019-08" db="EMBL/GenBank/DDBJ databases">
        <title>In-depth cultivation of the pig gut microbiome towards novel bacterial diversity and tailored functional studies.</title>
        <authorList>
            <person name="Wylensek D."/>
            <person name="Hitch T.C.A."/>
            <person name="Clavel T."/>
        </authorList>
    </citation>
    <scope>NUCLEOTIDE SEQUENCE [LARGE SCALE GENOMIC DNA]</scope>
    <source>
        <strain evidence="11 16">WCA3-601-WT-6J</strain>
    </source>
</reference>
<feature type="domain" description="Toprim" evidence="8">
    <location>
        <begin position="81"/>
        <end position="176"/>
    </location>
</feature>
<evidence type="ECO:0000313" key="10">
    <source>
        <dbReference type="EMBL" id="KUE77815.1"/>
    </source>
</evidence>
<dbReference type="EMBL" id="WMZU01000001">
    <property type="protein sequence ID" value="MTS26036.1"/>
    <property type="molecule type" value="Genomic_DNA"/>
</dbReference>
<evidence type="ECO:0000256" key="7">
    <source>
        <dbReference type="HAMAP-Rule" id="MF_00017"/>
    </source>
</evidence>
<evidence type="ECO:0000256" key="3">
    <source>
        <dbReference type="ARBA" id="ARBA00022771"/>
    </source>
</evidence>
<dbReference type="EMBL" id="VUNJ01000002">
    <property type="protein sequence ID" value="MST90825.1"/>
    <property type="molecule type" value="Genomic_DNA"/>
</dbReference>
<dbReference type="RefSeq" id="WP_009325680.1">
    <property type="nucleotide sequence ID" value="NZ_CAOJUJ010000002.1"/>
</dbReference>
<dbReference type="PROSITE" id="PS50880">
    <property type="entry name" value="TOPRIM"/>
    <property type="match status" value="1"/>
</dbReference>
<evidence type="ECO:0000259" key="8">
    <source>
        <dbReference type="PROSITE" id="PS50880"/>
    </source>
</evidence>
<dbReference type="Gene3D" id="3.40.1360.10">
    <property type="match status" value="1"/>
</dbReference>
<dbReference type="AlphaFoldDB" id="A0A0D8J355"/>
<reference evidence="17 18" key="3">
    <citation type="journal article" date="2019" name="Nat. Med.">
        <title>A library of human gut bacterial isolates paired with longitudinal multiomics data enables mechanistic microbiome research.</title>
        <authorList>
            <person name="Poyet M."/>
            <person name="Groussin M."/>
            <person name="Gibbons S.M."/>
            <person name="Avila-Pacheco J."/>
            <person name="Jiang X."/>
            <person name="Kearney S.M."/>
            <person name="Perrotta A.R."/>
            <person name="Berdy B."/>
            <person name="Zhao S."/>
            <person name="Lieberman T.D."/>
            <person name="Swanson P.K."/>
            <person name="Smith M."/>
            <person name="Roesemann S."/>
            <person name="Alexander J.E."/>
            <person name="Rich S.A."/>
            <person name="Livny J."/>
            <person name="Vlamakis H."/>
            <person name="Clish C."/>
            <person name="Bullock K."/>
            <person name="Deik A."/>
            <person name="Scott J."/>
            <person name="Pierce K.A."/>
            <person name="Xavier R.J."/>
            <person name="Alm E.J."/>
        </authorList>
    </citation>
    <scope>NUCLEOTIDE SEQUENCE [LARGE SCALE GENOMIC DNA]</scope>
    <source>
        <strain evidence="12 18">BIOML-A4</strain>
        <strain evidence="13 17">BIOML-A7</strain>
    </source>
</reference>